<gene>
    <name evidence="1" type="ORF">Syun_004066</name>
</gene>
<organism evidence="1 2">
    <name type="scientific">Stephania yunnanensis</name>
    <dbReference type="NCBI Taxonomy" id="152371"/>
    <lineage>
        <taxon>Eukaryota</taxon>
        <taxon>Viridiplantae</taxon>
        <taxon>Streptophyta</taxon>
        <taxon>Embryophyta</taxon>
        <taxon>Tracheophyta</taxon>
        <taxon>Spermatophyta</taxon>
        <taxon>Magnoliopsida</taxon>
        <taxon>Ranunculales</taxon>
        <taxon>Menispermaceae</taxon>
        <taxon>Menispermoideae</taxon>
        <taxon>Cissampelideae</taxon>
        <taxon>Stephania</taxon>
    </lineage>
</organism>
<keyword evidence="2" id="KW-1185">Reference proteome</keyword>
<evidence type="ECO:0000313" key="1">
    <source>
        <dbReference type="EMBL" id="KAK9163164.1"/>
    </source>
</evidence>
<accession>A0AAP0Q270</accession>
<reference evidence="1 2" key="1">
    <citation type="submission" date="2024-01" db="EMBL/GenBank/DDBJ databases">
        <title>Genome assemblies of Stephania.</title>
        <authorList>
            <person name="Yang L."/>
        </authorList>
    </citation>
    <scope>NUCLEOTIDE SEQUENCE [LARGE SCALE GENOMIC DNA]</scope>
    <source>
        <strain evidence="1">YNDBR</strain>
        <tissue evidence="1">Leaf</tissue>
    </source>
</reference>
<name>A0AAP0Q270_9MAGN</name>
<sequence>MCRGYSEDFKNFIVNEHPIVIVAPFGIFSGCGSSEPTMLNGYGAIEVGLVLPYQYSTLTHSQMVLSPFVECQDHLGIISEHENIDV</sequence>
<dbReference type="AlphaFoldDB" id="A0AAP0Q270"/>
<evidence type="ECO:0000313" key="2">
    <source>
        <dbReference type="Proteomes" id="UP001420932"/>
    </source>
</evidence>
<dbReference type="EMBL" id="JBBNAF010000002">
    <property type="protein sequence ID" value="KAK9163164.1"/>
    <property type="molecule type" value="Genomic_DNA"/>
</dbReference>
<protein>
    <submittedName>
        <fullName evidence="1">Uncharacterized protein</fullName>
    </submittedName>
</protein>
<dbReference type="PROSITE" id="PS51257">
    <property type="entry name" value="PROKAR_LIPOPROTEIN"/>
    <property type="match status" value="1"/>
</dbReference>
<comment type="caution">
    <text evidence="1">The sequence shown here is derived from an EMBL/GenBank/DDBJ whole genome shotgun (WGS) entry which is preliminary data.</text>
</comment>
<proteinExistence type="predicted"/>
<dbReference type="Proteomes" id="UP001420932">
    <property type="component" value="Unassembled WGS sequence"/>
</dbReference>